<dbReference type="CDD" id="cd04622">
    <property type="entry name" value="CBS_pair_HRP1_like"/>
    <property type="match status" value="1"/>
</dbReference>
<dbReference type="PANTHER" id="PTHR43080">
    <property type="entry name" value="CBS DOMAIN-CONTAINING PROTEIN CBSX3, MITOCHONDRIAL"/>
    <property type="match status" value="1"/>
</dbReference>
<feature type="domain" description="CBS" evidence="3">
    <location>
        <begin position="73"/>
        <end position="132"/>
    </location>
</feature>
<keyword evidence="1 2" id="KW-0129">CBS domain</keyword>
<evidence type="ECO:0000256" key="2">
    <source>
        <dbReference type="PROSITE-ProRule" id="PRU00703"/>
    </source>
</evidence>
<dbReference type="PANTHER" id="PTHR43080:SF2">
    <property type="entry name" value="CBS DOMAIN-CONTAINING PROTEIN"/>
    <property type="match status" value="1"/>
</dbReference>
<dbReference type="AlphaFoldDB" id="A0A2S6H037"/>
<dbReference type="RefSeq" id="WP_104475733.1">
    <property type="nucleotide sequence ID" value="NZ_CP154825.1"/>
</dbReference>
<name>A0A2S6H037_9PSEU</name>
<dbReference type="InterPro" id="IPR051257">
    <property type="entry name" value="Diverse_CBS-Domain"/>
</dbReference>
<reference evidence="4 5" key="1">
    <citation type="submission" date="2018-02" db="EMBL/GenBank/DDBJ databases">
        <title>Genomic Encyclopedia of Archaeal and Bacterial Type Strains, Phase II (KMG-II): from individual species to whole genera.</title>
        <authorList>
            <person name="Goeker M."/>
        </authorList>
    </citation>
    <scope>NUCLEOTIDE SEQUENCE [LARGE SCALE GENOMIC DNA]</scope>
    <source>
        <strain evidence="4 5">YU 961-1</strain>
    </source>
</reference>
<gene>
    <name evidence="4" type="ORF">CLV40_10148</name>
</gene>
<protein>
    <submittedName>
        <fullName evidence="4">CBS domain protein</fullName>
    </submittedName>
</protein>
<dbReference type="PROSITE" id="PS51371">
    <property type="entry name" value="CBS"/>
    <property type="match status" value="2"/>
</dbReference>
<dbReference type="InterPro" id="IPR046342">
    <property type="entry name" value="CBS_dom_sf"/>
</dbReference>
<evidence type="ECO:0000313" key="5">
    <source>
        <dbReference type="Proteomes" id="UP000239203"/>
    </source>
</evidence>
<evidence type="ECO:0000259" key="3">
    <source>
        <dbReference type="PROSITE" id="PS51371"/>
    </source>
</evidence>
<evidence type="ECO:0000313" key="4">
    <source>
        <dbReference type="EMBL" id="PPK70862.1"/>
    </source>
</evidence>
<dbReference type="Proteomes" id="UP000239203">
    <property type="component" value="Unassembled WGS sequence"/>
</dbReference>
<organism evidence="4 5">
    <name type="scientific">Actinokineospora auranticolor</name>
    <dbReference type="NCBI Taxonomy" id="155976"/>
    <lineage>
        <taxon>Bacteria</taxon>
        <taxon>Bacillati</taxon>
        <taxon>Actinomycetota</taxon>
        <taxon>Actinomycetes</taxon>
        <taxon>Pseudonocardiales</taxon>
        <taxon>Pseudonocardiaceae</taxon>
        <taxon>Actinokineospora</taxon>
    </lineage>
</organism>
<dbReference type="OrthoDB" id="9789996at2"/>
<dbReference type="EMBL" id="PTIX01000001">
    <property type="protein sequence ID" value="PPK70862.1"/>
    <property type="molecule type" value="Genomic_DNA"/>
</dbReference>
<feature type="domain" description="CBS" evidence="3">
    <location>
        <begin position="8"/>
        <end position="65"/>
    </location>
</feature>
<dbReference type="SMART" id="SM00116">
    <property type="entry name" value="CBS"/>
    <property type="match status" value="2"/>
</dbReference>
<proteinExistence type="predicted"/>
<comment type="caution">
    <text evidence="4">The sequence shown here is derived from an EMBL/GenBank/DDBJ whole genome shotgun (WGS) entry which is preliminary data.</text>
</comment>
<evidence type="ECO:0000256" key="1">
    <source>
        <dbReference type="ARBA" id="ARBA00023122"/>
    </source>
</evidence>
<keyword evidence="5" id="KW-1185">Reference proteome</keyword>
<dbReference type="Gene3D" id="3.10.580.10">
    <property type="entry name" value="CBS-domain"/>
    <property type="match status" value="1"/>
</dbReference>
<dbReference type="Pfam" id="PF00571">
    <property type="entry name" value="CBS"/>
    <property type="match status" value="2"/>
</dbReference>
<sequence length="140" mass="14704">MTTARDIMSSDVTCVDSSQTILEAARMMAALDVGALPVCGQDNRLKGMITDRDIVIKVIAQGHDPRALHASELAQGPVITVNADDDVDQVLSKMSSHGVRRLPVLDSNHELIGIVAQADVARVLPAPRVGELLGALSSAG</sequence>
<dbReference type="InterPro" id="IPR000644">
    <property type="entry name" value="CBS_dom"/>
</dbReference>
<accession>A0A2S6H037</accession>
<dbReference type="SUPFAM" id="SSF54631">
    <property type="entry name" value="CBS-domain pair"/>
    <property type="match status" value="1"/>
</dbReference>